<comment type="caution">
    <text evidence="1">The sequence shown here is derived from an EMBL/GenBank/DDBJ whole genome shotgun (WGS) entry which is preliminary data.</text>
</comment>
<dbReference type="InterPro" id="IPR050155">
    <property type="entry name" value="HAD-like_hydrolase_sf"/>
</dbReference>
<protein>
    <submittedName>
        <fullName evidence="1">Phosphoglycolate phosphatase</fullName>
        <ecNumber evidence="1">3.1.3.18</ecNumber>
    </submittedName>
</protein>
<dbReference type="EMBL" id="CAKKNS010000001">
    <property type="protein sequence ID" value="CAH0415783.1"/>
    <property type="molecule type" value="Genomic_DNA"/>
</dbReference>
<dbReference type="SFLD" id="SFLDS00003">
    <property type="entry name" value="Haloacid_Dehalogenase"/>
    <property type="match status" value="1"/>
</dbReference>
<dbReference type="PANTHER" id="PTHR43434">
    <property type="entry name" value="PHOSPHOGLYCOLATE PHOSPHATASE"/>
    <property type="match status" value="1"/>
</dbReference>
<dbReference type="Gene3D" id="1.10.150.240">
    <property type="entry name" value="Putative phosphatase, domain 2"/>
    <property type="match status" value="1"/>
</dbReference>
<dbReference type="Proteomes" id="UP000789707">
    <property type="component" value="Unassembled WGS sequence"/>
</dbReference>
<dbReference type="InterPro" id="IPR023198">
    <property type="entry name" value="PGP-like_dom2"/>
</dbReference>
<sequence length="213" mass="24034">MKKFIIFDVDGTLLDTEKMYMKSLQLTLANHGIEKTYEEVYKIFGLPSKEALEYFGIDDVEAMQAEWQSHYHDFWSEVDLFKGIKATLTALKQHDVHLAIVTSNTPDEFADHIDGFDIIDYFDAFVFAGQTRRMKPFPDPILAALEKLDADADSSVYIGDSIHDMKAAHAAGIDFALASWSIPSLDPFNDLQEYTLATPNDVLALLTDELDNN</sequence>
<dbReference type="NCBIfam" id="TIGR01509">
    <property type="entry name" value="HAD-SF-IA-v3"/>
    <property type="match status" value="1"/>
</dbReference>
<dbReference type="SFLD" id="SFLDG01135">
    <property type="entry name" value="C1.5.6:_HAD__Beta-PGM__Phospha"/>
    <property type="match status" value="1"/>
</dbReference>
<accession>A0ABM8Z4V1</accession>
<organism evidence="1 2">
    <name type="scientific">Periweissella fabaria</name>
    <dbReference type="NCBI Taxonomy" id="546157"/>
    <lineage>
        <taxon>Bacteria</taxon>
        <taxon>Bacillati</taxon>
        <taxon>Bacillota</taxon>
        <taxon>Bacilli</taxon>
        <taxon>Lactobacillales</taxon>
        <taxon>Lactobacillaceae</taxon>
        <taxon>Periweissella</taxon>
    </lineage>
</organism>
<dbReference type="EC" id="3.1.3.18" evidence="1"/>
<evidence type="ECO:0000313" key="2">
    <source>
        <dbReference type="Proteomes" id="UP000789707"/>
    </source>
</evidence>
<name>A0ABM8Z4V1_9LACO</name>
<proteinExistence type="predicted"/>
<keyword evidence="2" id="KW-1185">Reference proteome</keyword>
<dbReference type="SFLD" id="SFLDG01129">
    <property type="entry name" value="C1.5:_HAD__Beta-PGM__Phosphata"/>
    <property type="match status" value="1"/>
</dbReference>
<dbReference type="SUPFAM" id="SSF56784">
    <property type="entry name" value="HAD-like"/>
    <property type="match status" value="1"/>
</dbReference>
<evidence type="ECO:0000313" key="1">
    <source>
        <dbReference type="EMBL" id="CAH0415783.1"/>
    </source>
</evidence>
<dbReference type="GO" id="GO:0008967">
    <property type="term" value="F:phosphoglycolate phosphatase activity"/>
    <property type="evidence" value="ECO:0007669"/>
    <property type="project" value="UniProtKB-EC"/>
</dbReference>
<reference evidence="1 2" key="1">
    <citation type="submission" date="2021-11" db="EMBL/GenBank/DDBJ databases">
        <authorList>
            <person name="Depoorter E."/>
        </authorList>
    </citation>
    <scope>NUCLEOTIDE SEQUENCE [LARGE SCALE GENOMIC DNA]</scope>
    <source>
        <strain evidence="1 2">LMG 24289</strain>
    </source>
</reference>
<dbReference type="InterPro" id="IPR006439">
    <property type="entry name" value="HAD-SF_hydro_IA"/>
</dbReference>
<dbReference type="RefSeq" id="WP_230095865.1">
    <property type="nucleotide sequence ID" value="NZ_CAKKNS010000001.1"/>
</dbReference>
<keyword evidence="1" id="KW-0378">Hydrolase</keyword>
<gene>
    <name evidence="1" type="primary">gph_1</name>
    <name evidence="1" type="ORF">WFA24289_00081</name>
</gene>
<dbReference type="PANTHER" id="PTHR43434:SF26">
    <property type="entry name" value="PYROPHOSPHATASE PPAX"/>
    <property type="match status" value="1"/>
</dbReference>
<dbReference type="Gene3D" id="3.40.50.1000">
    <property type="entry name" value="HAD superfamily/HAD-like"/>
    <property type="match status" value="1"/>
</dbReference>
<dbReference type="NCBIfam" id="TIGR01549">
    <property type="entry name" value="HAD-SF-IA-v1"/>
    <property type="match status" value="1"/>
</dbReference>
<dbReference type="InterPro" id="IPR036412">
    <property type="entry name" value="HAD-like_sf"/>
</dbReference>
<dbReference type="Pfam" id="PF13419">
    <property type="entry name" value="HAD_2"/>
    <property type="match status" value="1"/>
</dbReference>
<dbReference type="InterPro" id="IPR023214">
    <property type="entry name" value="HAD_sf"/>
</dbReference>
<dbReference type="InterPro" id="IPR041492">
    <property type="entry name" value="HAD_2"/>
</dbReference>